<feature type="region of interest" description="Disordered" evidence="1">
    <location>
        <begin position="1"/>
        <end position="84"/>
    </location>
</feature>
<evidence type="ECO:0000313" key="2">
    <source>
        <dbReference type="EMBL" id="CAE6971664.1"/>
    </source>
</evidence>
<evidence type="ECO:0000313" key="3">
    <source>
        <dbReference type="Proteomes" id="UP000604046"/>
    </source>
</evidence>
<dbReference type="AlphaFoldDB" id="A0A812I233"/>
<evidence type="ECO:0000256" key="1">
    <source>
        <dbReference type="SAM" id="MobiDB-lite"/>
    </source>
</evidence>
<reference evidence="2" key="1">
    <citation type="submission" date="2021-02" db="EMBL/GenBank/DDBJ databases">
        <authorList>
            <person name="Dougan E. K."/>
            <person name="Rhodes N."/>
            <person name="Thang M."/>
            <person name="Chan C."/>
        </authorList>
    </citation>
    <scope>NUCLEOTIDE SEQUENCE</scope>
</reference>
<sequence length="100" mass="11015">MPAAKNHEHFADFVHSAAHTAAHTENRNSEVPQDPQQLPKFNEQKANFMAHHQIQAREKRGSNQGQSTQRAAAKGRGKGRAGSGVAFMFNGMGEGHLNWQ</sequence>
<gene>
    <name evidence="2" type="ORF">SNAT2548_LOCUS2618</name>
</gene>
<dbReference type="Proteomes" id="UP000604046">
    <property type="component" value="Unassembled WGS sequence"/>
</dbReference>
<comment type="caution">
    <text evidence="2">The sequence shown here is derived from an EMBL/GenBank/DDBJ whole genome shotgun (WGS) entry which is preliminary data.</text>
</comment>
<feature type="compositionally biased region" description="Basic and acidic residues" evidence="1">
    <location>
        <begin position="1"/>
        <end position="12"/>
    </location>
</feature>
<proteinExistence type="predicted"/>
<dbReference type="EMBL" id="CAJNDS010000158">
    <property type="protein sequence ID" value="CAE6971664.1"/>
    <property type="molecule type" value="Genomic_DNA"/>
</dbReference>
<keyword evidence="3" id="KW-1185">Reference proteome</keyword>
<name>A0A812I233_9DINO</name>
<accession>A0A812I233</accession>
<organism evidence="2 3">
    <name type="scientific">Symbiodinium natans</name>
    <dbReference type="NCBI Taxonomy" id="878477"/>
    <lineage>
        <taxon>Eukaryota</taxon>
        <taxon>Sar</taxon>
        <taxon>Alveolata</taxon>
        <taxon>Dinophyceae</taxon>
        <taxon>Suessiales</taxon>
        <taxon>Symbiodiniaceae</taxon>
        <taxon>Symbiodinium</taxon>
    </lineage>
</organism>
<protein>
    <submittedName>
        <fullName evidence="2">Uncharacterized protein</fullName>
    </submittedName>
</protein>